<evidence type="ECO:0000256" key="7">
    <source>
        <dbReference type="ARBA" id="ARBA00023136"/>
    </source>
</evidence>
<dbReference type="OrthoDB" id="2019083at2759"/>
<keyword evidence="3 8" id="KW-0328">Glycosyltransferase</keyword>
<dbReference type="EMBL" id="CM035442">
    <property type="protein sequence ID" value="KAH7279320.1"/>
    <property type="molecule type" value="Genomic_DNA"/>
</dbReference>
<name>A0A8T2Q6S0_CERRI</name>
<gene>
    <name evidence="9" type="ORF">KP509_37G014600</name>
</gene>
<organism evidence="9 10">
    <name type="scientific">Ceratopteris richardii</name>
    <name type="common">Triangle waterfern</name>
    <dbReference type="NCBI Taxonomy" id="49495"/>
    <lineage>
        <taxon>Eukaryota</taxon>
        <taxon>Viridiplantae</taxon>
        <taxon>Streptophyta</taxon>
        <taxon>Embryophyta</taxon>
        <taxon>Tracheophyta</taxon>
        <taxon>Polypodiopsida</taxon>
        <taxon>Polypodiidae</taxon>
        <taxon>Polypodiales</taxon>
        <taxon>Pteridineae</taxon>
        <taxon>Pteridaceae</taxon>
        <taxon>Parkerioideae</taxon>
        <taxon>Ceratopteris</taxon>
    </lineage>
</organism>
<dbReference type="Pfam" id="PF01697">
    <property type="entry name" value="Glyco_transf_92"/>
    <property type="match status" value="1"/>
</dbReference>
<dbReference type="GO" id="GO:0005737">
    <property type="term" value="C:cytoplasm"/>
    <property type="evidence" value="ECO:0007669"/>
    <property type="project" value="TreeGrafter"/>
</dbReference>
<reference evidence="9" key="1">
    <citation type="submission" date="2021-08" db="EMBL/GenBank/DDBJ databases">
        <title>WGS assembly of Ceratopteris richardii.</title>
        <authorList>
            <person name="Marchant D.B."/>
            <person name="Chen G."/>
            <person name="Jenkins J."/>
            <person name="Shu S."/>
            <person name="Leebens-Mack J."/>
            <person name="Grimwood J."/>
            <person name="Schmutz J."/>
            <person name="Soltis P."/>
            <person name="Soltis D."/>
            <person name="Chen Z.-H."/>
        </authorList>
    </citation>
    <scope>NUCLEOTIDE SEQUENCE</scope>
    <source>
        <strain evidence="9">Whitten #5841</strain>
        <tissue evidence="9">Leaf</tissue>
    </source>
</reference>
<evidence type="ECO:0000256" key="6">
    <source>
        <dbReference type="ARBA" id="ARBA00022989"/>
    </source>
</evidence>
<keyword evidence="6 8" id="KW-1133">Transmembrane helix</keyword>
<protein>
    <recommendedName>
        <fullName evidence="8">Glycosyltransferase family 92 protein</fullName>
        <ecNumber evidence="8">2.4.1.-</ecNumber>
    </recommendedName>
</protein>
<keyword evidence="5 8" id="KW-0812">Transmembrane</keyword>
<dbReference type="PANTHER" id="PTHR21461">
    <property type="entry name" value="GLYCOSYLTRANSFERASE FAMILY 92 PROTEIN"/>
    <property type="match status" value="1"/>
</dbReference>
<evidence type="ECO:0000256" key="1">
    <source>
        <dbReference type="ARBA" id="ARBA00004167"/>
    </source>
</evidence>
<dbReference type="GO" id="GO:0016757">
    <property type="term" value="F:glycosyltransferase activity"/>
    <property type="evidence" value="ECO:0007669"/>
    <property type="project" value="UniProtKB-UniRule"/>
</dbReference>
<dbReference type="Proteomes" id="UP000825935">
    <property type="component" value="Chromosome 37"/>
</dbReference>
<evidence type="ECO:0000256" key="3">
    <source>
        <dbReference type="ARBA" id="ARBA00022676"/>
    </source>
</evidence>
<evidence type="ECO:0000313" key="9">
    <source>
        <dbReference type="EMBL" id="KAH7279320.1"/>
    </source>
</evidence>
<proteinExistence type="inferred from homology"/>
<accession>A0A8T2Q6S0</accession>
<comment type="subcellular location">
    <subcellularLocation>
        <location evidence="1">Membrane</location>
        <topology evidence="1">Single-pass membrane protein</topology>
    </subcellularLocation>
</comment>
<evidence type="ECO:0000256" key="8">
    <source>
        <dbReference type="RuleBase" id="RU366017"/>
    </source>
</evidence>
<feature type="transmembrane region" description="Helical" evidence="8">
    <location>
        <begin position="12"/>
        <end position="38"/>
    </location>
</feature>
<dbReference type="AlphaFoldDB" id="A0A8T2Q6S0"/>
<keyword evidence="10" id="KW-1185">Reference proteome</keyword>
<dbReference type="GO" id="GO:0016020">
    <property type="term" value="C:membrane"/>
    <property type="evidence" value="ECO:0007669"/>
    <property type="project" value="UniProtKB-SubCell"/>
</dbReference>
<dbReference type="InterPro" id="IPR008166">
    <property type="entry name" value="Glyco_transf_92"/>
</dbReference>
<evidence type="ECO:0000313" key="10">
    <source>
        <dbReference type="Proteomes" id="UP000825935"/>
    </source>
</evidence>
<dbReference type="EC" id="2.4.1.-" evidence="8"/>
<evidence type="ECO:0000256" key="4">
    <source>
        <dbReference type="ARBA" id="ARBA00022679"/>
    </source>
</evidence>
<evidence type="ECO:0000256" key="5">
    <source>
        <dbReference type="ARBA" id="ARBA00022692"/>
    </source>
</evidence>
<comment type="caution">
    <text evidence="9">The sequence shown here is derived from an EMBL/GenBank/DDBJ whole genome shotgun (WGS) entry which is preliminary data.</text>
</comment>
<sequence>MRRSHHRRFRDFHVFFLLIVPSVLLLFLLWLLFAGVFYPPTPRPYNLYELPWLRLADKNNGTFASLCRNHTASSYFLVALLFNRVYGRDGFGIGPYECTQWIEYMLFAGVEHIYWYDCAHSNAETQEAYLSPYLHAGVLTYLRFHVLIPHSLTEGFHFEQDNSYRHFLSHFSGEARWVVQVDVDEYPFSPSDRSSCFLSSLISDYEMNSPNVTQILMQCMIFAGNPGGDIQNGWLIEKYQRRKYETEGVAKGHQSRQKPIYRADLCKGILKHDPHGVWMKEGITVVANEDRIRLNHYWGARETGFRKDTIESTAMLVSDVSIQRIASKIKKATGLVSRKSDAIGAFLRWIAQG</sequence>
<keyword evidence="7 8" id="KW-0472">Membrane</keyword>
<keyword evidence="4 8" id="KW-0808">Transferase</keyword>
<dbReference type="OMA" id="YWGARLQ"/>
<evidence type="ECO:0000256" key="2">
    <source>
        <dbReference type="ARBA" id="ARBA00007647"/>
    </source>
</evidence>
<comment type="similarity">
    <text evidence="2 8">Belongs to the glycosyltransferase 92 family.</text>
</comment>
<dbReference type="PANTHER" id="PTHR21461:SF86">
    <property type="entry name" value="GLYCOSYLTRANSFERASE FAMILY 92 PROTEIN"/>
    <property type="match status" value="1"/>
</dbReference>